<organism evidence="1 2">
    <name type="scientific">Bradyrhizobium diazoefficiens</name>
    <dbReference type="NCBI Taxonomy" id="1355477"/>
    <lineage>
        <taxon>Bacteria</taxon>
        <taxon>Pseudomonadati</taxon>
        <taxon>Pseudomonadota</taxon>
        <taxon>Alphaproteobacteria</taxon>
        <taxon>Hyphomicrobiales</taxon>
        <taxon>Nitrobacteraceae</taxon>
        <taxon>Bradyrhizobium</taxon>
    </lineage>
</organism>
<name>A0A0E4FZ36_9BRAD</name>
<protein>
    <submittedName>
        <fullName evidence="1">Uncharacterized protein</fullName>
    </submittedName>
</protein>
<gene>
    <name evidence="1" type="ORF">NK6_5303</name>
</gene>
<dbReference type="EMBL" id="AP014685">
    <property type="protein sequence ID" value="BAR58462.1"/>
    <property type="molecule type" value="Genomic_DNA"/>
</dbReference>
<proteinExistence type="predicted"/>
<dbReference type="AlphaFoldDB" id="A0A0E4FZ36"/>
<dbReference type="Proteomes" id="UP000063308">
    <property type="component" value="Chromosome"/>
</dbReference>
<evidence type="ECO:0000313" key="2">
    <source>
        <dbReference type="Proteomes" id="UP000063308"/>
    </source>
</evidence>
<sequence>MLPKLSFGEQFPTSIRVMRSSLTAQRCHRAQAT</sequence>
<accession>A0A0E4FZ36</accession>
<evidence type="ECO:0000313" key="1">
    <source>
        <dbReference type="EMBL" id="BAR58462.1"/>
    </source>
</evidence>
<reference evidence="1 2" key="1">
    <citation type="submission" date="2014-11" db="EMBL/GenBank/DDBJ databases">
        <title>Symbiosis island explosion on the genome of extra-slow-growing strains of soybean bradyrhizobia with massive insertion sequences.</title>
        <authorList>
            <person name="Iida T."/>
            <person name="Minamisawa K."/>
        </authorList>
    </citation>
    <scope>NUCLEOTIDE SEQUENCE [LARGE SCALE GENOMIC DNA]</scope>
    <source>
        <strain evidence="1 2">NK6</strain>
    </source>
</reference>